<proteinExistence type="predicted"/>
<sequence>MDTIEKQTHNIVASEEGVMSKLALCLTRFASVKTYAKEIPSDERKSKRTKINHGIMRALAPIEKFSSANEGASTMPTNKSADAISSRMKFVGEDRSVLSGSFTTATMTNSGWAMKSPIAGSYYHGSVQRFLPTPLSYFRTEPFQDDKATVLLVLVGFFLRISVKSDNNHKVHD</sequence>
<evidence type="ECO:0000313" key="1">
    <source>
        <dbReference type="EMBL" id="KAK2559502.1"/>
    </source>
</evidence>
<reference evidence="1" key="2">
    <citation type="journal article" date="2023" name="Science">
        <title>Genomic signatures of disease resistance in endangered staghorn corals.</title>
        <authorList>
            <person name="Vollmer S.V."/>
            <person name="Selwyn J.D."/>
            <person name="Despard B.A."/>
            <person name="Roesel C.L."/>
        </authorList>
    </citation>
    <scope>NUCLEOTIDE SEQUENCE</scope>
    <source>
        <strain evidence="1">K2</strain>
    </source>
</reference>
<dbReference type="AlphaFoldDB" id="A0AAD9V388"/>
<comment type="caution">
    <text evidence="1">The sequence shown here is derived from an EMBL/GenBank/DDBJ whole genome shotgun (WGS) entry which is preliminary data.</text>
</comment>
<protein>
    <submittedName>
        <fullName evidence="1">Uncharacterized protein</fullName>
    </submittedName>
</protein>
<dbReference type="EMBL" id="JARQWQ010000040">
    <property type="protein sequence ID" value="KAK2559502.1"/>
    <property type="molecule type" value="Genomic_DNA"/>
</dbReference>
<evidence type="ECO:0000313" key="2">
    <source>
        <dbReference type="Proteomes" id="UP001249851"/>
    </source>
</evidence>
<accession>A0AAD9V388</accession>
<reference evidence="1" key="1">
    <citation type="journal article" date="2023" name="G3 (Bethesda)">
        <title>Whole genome assembly and annotation of the endangered Caribbean coral Acropora cervicornis.</title>
        <authorList>
            <person name="Selwyn J.D."/>
            <person name="Vollmer S.V."/>
        </authorList>
    </citation>
    <scope>NUCLEOTIDE SEQUENCE</scope>
    <source>
        <strain evidence="1">K2</strain>
    </source>
</reference>
<dbReference type="Proteomes" id="UP001249851">
    <property type="component" value="Unassembled WGS sequence"/>
</dbReference>
<organism evidence="1 2">
    <name type="scientific">Acropora cervicornis</name>
    <name type="common">Staghorn coral</name>
    <dbReference type="NCBI Taxonomy" id="6130"/>
    <lineage>
        <taxon>Eukaryota</taxon>
        <taxon>Metazoa</taxon>
        <taxon>Cnidaria</taxon>
        <taxon>Anthozoa</taxon>
        <taxon>Hexacorallia</taxon>
        <taxon>Scleractinia</taxon>
        <taxon>Astrocoeniina</taxon>
        <taxon>Acroporidae</taxon>
        <taxon>Acropora</taxon>
    </lineage>
</organism>
<gene>
    <name evidence="1" type="ORF">P5673_018148</name>
</gene>
<keyword evidence="2" id="KW-1185">Reference proteome</keyword>
<name>A0AAD9V388_ACRCE</name>